<name>A0ABV6U9Q0_9ACTN</name>
<dbReference type="RefSeq" id="WP_394302942.1">
    <property type="nucleotide sequence ID" value="NZ_JBHMQT010000044.1"/>
</dbReference>
<evidence type="ECO:0000313" key="3">
    <source>
        <dbReference type="EMBL" id="MFC0864900.1"/>
    </source>
</evidence>
<reference evidence="3 4" key="1">
    <citation type="submission" date="2024-09" db="EMBL/GenBank/DDBJ databases">
        <authorList>
            <person name="Sun Q."/>
            <person name="Mori K."/>
        </authorList>
    </citation>
    <scope>NUCLEOTIDE SEQUENCE [LARGE SCALE GENOMIC DNA]</scope>
    <source>
        <strain evidence="3 4">TBRC 1851</strain>
    </source>
</reference>
<gene>
    <name evidence="3" type="ORF">ACFHYQ_21640</name>
</gene>
<feature type="chain" id="PRO_5046240906" description="Lipoprotein" evidence="2">
    <location>
        <begin position="26"/>
        <end position="225"/>
    </location>
</feature>
<proteinExistence type="predicted"/>
<evidence type="ECO:0008006" key="5">
    <source>
        <dbReference type="Google" id="ProtNLM"/>
    </source>
</evidence>
<protein>
    <recommendedName>
        <fullName evidence="5">Lipoprotein</fullName>
    </recommendedName>
</protein>
<feature type="signal peptide" evidence="2">
    <location>
        <begin position="1"/>
        <end position="25"/>
    </location>
</feature>
<sequence>MKKQHGVTARFALATLSGCALLASAAGCGRADADRGFTPRGVVEISPGAETREAATPSAAADGTDGAAGPEIRVEWPEGLSSKHKALLKAFVDDYRAQWRAITSHGKDLSYTEGVVDDAKRGAVKWVHSYVDEKLSAKGVIKLYSLRVVAEVEPGAQVAACLNQSGLRVTDWQGKLLAKQPDWIKRPESIFLYSASLRHEDDGRWIVVRYRFADYPDEYAKECVR</sequence>
<dbReference type="Proteomes" id="UP001589870">
    <property type="component" value="Unassembled WGS sequence"/>
</dbReference>
<accession>A0ABV6U9Q0</accession>
<dbReference type="PROSITE" id="PS51257">
    <property type="entry name" value="PROKAR_LIPOPROTEIN"/>
    <property type="match status" value="1"/>
</dbReference>
<organism evidence="3 4">
    <name type="scientific">Sphaerimonospora cavernae</name>
    <dbReference type="NCBI Taxonomy" id="1740611"/>
    <lineage>
        <taxon>Bacteria</taxon>
        <taxon>Bacillati</taxon>
        <taxon>Actinomycetota</taxon>
        <taxon>Actinomycetes</taxon>
        <taxon>Streptosporangiales</taxon>
        <taxon>Streptosporangiaceae</taxon>
        <taxon>Sphaerimonospora</taxon>
    </lineage>
</organism>
<dbReference type="EMBL" id="JBHMQT010000044">
    <property type="protein sequence ID" value="MFC0864900.1"/>
    <property type="molecule type" value="Genomic_DNA"/>
</dbReference>
<feature type="compositionally biased region" description="Low complexity" evidence="1">
    <location>
        <begin position="54"/>
        <end position="68"/>
    </location>
</feature>
<keyword evidence="2" id="KW-0732">Signal</keyword>
<comment type="caution">
    <text evidence="3">The sequence shown here is derived from an EMBL/GenBank/DDBJ whole genome shotgun (WGS) entry which is preliminary data.</text>
</comment>
<feature type="region of interest" description="Disordered" evidence="1">
    <location>
        <begin position="45"/>
        <end position="68"/>
    </location>
</feature>
<keyword evidence="4" id="KW-1185">Reference proteome</keyword>
<evidence type="ECO:0000313" key="4">
    <source>
        <dbReference type="Proteomes" id="UP001589870"/>
    </source>
</evidence>
<evidence type="ECO:0000256" key="1">
    <source>
        <dbReference type="SAM" id="MobiDB-lite"/>
    </source>
</evidence>
<evidence type="ECO:0000256" key="2">
    <source>
        <dbReference type="SAM" id="SignalP"/>
    </source>
</evidence>